<reference evidence="1 2" key="1">
    <citation type="submission" date="2014-12" db="EMBL/GenBank/DDBJ databases">
        <title>Draft genome sequences of 10 type strains of Lactococcus.</title>
        <authorList>
            <person name="Sun Z."/>
            <person name="Zhong Z."/>
            <person name="Liu W."/>
            <person name="Zhang W."/>
            <person name="Zhang H."/>
        </authorList>
    </citation>
    <scope>NUCLEOTIDE SEQUENCE [LARGE SCALE GENOMIC DNA]</scope>
    <source>
        <strain evidence="1 2">JCM 16395</strain>
    </source>
</reference>
<name>A0A2A5RNT8_9LACT</name>
<evidence type="ECO:0000313" key="2">
    <source>
        <dbReference type="Proteomes" id="UP000218181"/>
    </source>
</evidence>
<dbReference type="AlphaFoldDB" id="A0A2A5RNT8"/>
<evidence type="ECO:0000313" key="1">
    <source>
        <dbReference type="EMBL" id="PCS01015.1"/>
    </source>
</evidence>
<proteinExistence type="predicted"/>
<dbReference type="EMBL" id="JXJU01000002">
    <property type="protein sequence ID" value="PCS01015.1"/>
    <property type="molecule type" value="Genomic_DNA"/>
</dbReference>
<dbReference type="Proteomes" id="UP000218181">
    <property type="component" value="Unassembled WGS sequence"/>
</dbReference>
<sequence>MITYFYPNVPKTDLCRFKKQNVTKSVLKKIITAYYIKKNVFMKALFFNQ</sequence>
<organism evidence="1 2">
    <name type="scientific">Lactococcus fujiensis JCM 16395</name>
    <dbReference type="NCBI Taxonomy" id="1291764"/>
    <lineage>
        <taxon>Bacteria</taxon>
        <taxon>Bacillati</taxon>
        <taxon>Bacillota</taxon>
        <taxon>Bacilli</taxon>
        <taxon>Lactobacillales</taxon>
        <taxon>Streptococcaceae</taxon>
        <taxon>Lactococcus</taxon>
    </lineage>
</organism>
<protein>
    <submittedName>
        <fullName evidence="1">Uncharacterized protein</fullName>
    </submittedName>
</protein>
<comment type="caution">
    <text evidence="1">The sequence shown here is derived from an EMBL/GenBank/DDBJ whole genome shotgun (WGS) entry which is preliminary data.</text>
</comment>
<gene>
    <name evidence="1" type="ORF">RT41_GL000805</name>
</gene>
<accession>A0A2A5RNT8</accession>
<keyword evidence="2" id="KW-1185">Reference proteome</keyword>